<protein>
    <recommendedName>
        <fullName evidence="4">Sorting nexin MVP1</fullName>
    </recommendedName>
    <alternativeName>
        <fullName evidence="9">Sorting nexin mvp1</fullName>
    </alternativeName>
</protein>
<feature type="compositionally biased region" description="Polar residues" evidence="10">
    <location>
        <begin position="110"/>
        <end position="121"/>
    </location>
</feature>
<dbReference type="eggNOG" id="KOG2273">
    <property type="taxonomic scope" value="Eukaryota"/>
</dbReference>
<feature type="compositionally biased region" description="Basic and acidic residues" evidence="10">
    <location>
        <begin position="124"/>
        <end position="133"/>
    </location>
</feature>
<dbReference type="OrthoDB" id="10064318at2759"/>
<dbReference type="Gene3D" id="3.30.1520.10">
    <property type="entry name" value="Phox-like domain"/>
    <property type="match status" value="1"/>
</dbReference>
<dbReference type="GO" id="GO:0006623">
    <property type="term" value="P:protein targeting to vacuole"/>
    <property type="evidence" value="ECO:0007669"/>
    <property type="project" value="TreeGrafter"/>
</dbReference>
<feature type="domain" description="PX" evidence="11">
    <location>
        <begin position="167"/>
        <end position="286"/>
    </location>
</feature>
<comment type="subcellular location">
    <subcellularLocation>
        <location evidence="2">Cytoplasm</location>
    </subcellularLocation>
    <subcellularLocation>
        <location evidence="1">Membrane</location>
        <topology evidence="1">Peripheral membrane protein</topology>
        <orientation evidence="1">Cytoplasmic side</orientation>
    </subcellularLocation>
</comment>
<dbReference type="InterPro" id="IPR035704">
    <property type="entry name" value="SNX8/Mvp1_PX"/>
</dbReference>
<keyword evidence="8" id="KW-0472">Membrane</keyword>
<evidence type="ECO:0000256" key="9">
    <source>
        <dbReference type="ARBA" id="ARBA00072009"/>
    </source>
</evidence>
<dbReference type="GO" id="GO:0016020">
    <property type="term" value="C:membrane"/>
    <property type="evidence" value="ECO:0007669"/>
    <property type="project" value="UniProtKB-SubCell"/>
</dbReference>
<dbReference type="Pfam" id="PF19566">
    <property type="entry name" value="Snx8_BAR_dom"/>
    <property type="match status" value="1"/>
</dbReference>
<evidence type="ECO:0000256" key="5">
    <source>
        <dbReference type="ARBA" id="ARBA00022448"/>
    </source>
</evidence>
<dbReference type="EMBL" id="BDGX01000009">
    <property type="protein sequence ID" value="GAV48010.1"/>
    <property type="molecule type" value="Genomic_DNA"/>
</dbReference>
<keyword evidence="6" id="KW-0963">Cytoplasm</keyword>
<dbReference type="CDD" id="cd06866">
    <property type="entry name" value="PX_SNX8_Mvp1p_like"/>
    <property type="match status" value="1"/>
</dbReference>
<dbReference type="InterPro" id="IPR036871">
    <property type="entry name" value="PX_dom_sf"/>
</dbReference>
<evidence type="ECO:0000256" key="2">
    <source>
        <dbReference type="ARBA" id="ARBA00004496"/>
    </source>
</evidence>
<feature type="compositionally biased region" description="Low complexity" evidence="10">
    <location>
        <begin position="93"/>
        <end position="104"/>
    </location>
</feature>
<feature type="region of interest" description="Disordered" evidence="10">
    <location>
        <begin position="74"/>
        <end position="151"/>
    </location>
</feature>
<dbReference type="GO" id="GO:0005768">
    <property type="term" value="C:endosome"/>
    <property type="evidence" value="ECO:0007669"/>
    <property type="project" value="TreeGrafter"/>
</dbReference>
<keyword evidence="5" id="KW-0813">Transport</keyword>
<dbReference type="PANTHER" id="PTHR47554:SF1">
    <property type="entry name" value="SORTING NEXIN MVP1"/>
    <property type="match status" value="1"/>
</dbReference>
<sequence>MNIFGGSSVWGSEDNRDFIASNEWHTPDESSRPGAGSNSIMSTTLESGLNNLGIAGGLGTSQDVDEVLEQSVWGDSNTNNHQHAGSGSDALVGSESNGTNNGNGREVGITDTNLFSPYSLNQDQDQRRSRESQRSQTQGENNSGDDESNEDLNDWLESVRKTYHPLSPDTVVIEEIPEREGLLFKHTNYLVKHLVDLPNTEPSKDRSVVRRYSDFVWLQEVLLKRYPFRLIPELPPKRIGSQNADPQFLERREKGLIRFINLVIKHPVLSKDDLILTFLTVPTDLSSWRKQAGYDTTDEFTDKKISNGFIKMWQKRLSEQWNEADASIDKSIEIWLKITFLLERHEKRIKQIAHERNILRSLINDFTQTTPKLYPVEHGSTILDITNQFSVIGKHLQTTTEYNEQEVDASSSSLIPKFKIFVDVLFSLKGLFERYRIMAGNNVPQLQRRVEINFEKLQTMKGKPDVSGAEYDKIRTAIQRDKKCIVLELNRAWLIRQCILEEFTIFQETQFIITRAFQAWSKLNASFAGLKLNEWEKLTDNLMDMPLSYQ</sequence>
<comment type="caution">
    <text evidence="12">The sequence shown here is derived from an EMBL/GenBank/DDBJ whole genome shotgun (WGS) entry which is preliminary data.</text>
</comment>
<evidence type="ECO:0000256" key="7">
    <source>
        <dbReference type="ARBA" id="ARBA00022927"/>
    </source>
</evidence>
<name>A0A1Q2ZWX5_ZYGRO</name>
<dbReference type="Pfam" id="PF00787">
    <property type="entry name" value="PX"/>
    <property type="match status" value="1"/>
</dbReference>
<evidence type="ECO:0000256" key="6">
    <source>
        <dbReference type="ARBA" id="ARBA00022490"/>
    </source>
</evidence>
<evidence type="ECO:0000256" key="3">
    <source>
        <dbReference type="ARBA" id="ARBA00010883"/>
    </source>
</evidence>
<evidence type="ECO:0000256" key="1">
    <source>
        <dbReference type="ARBA" id="ARBA00004287"/>
    </source>
</evidence>
<dbReference type="CDD" id="cd07597">
    <property type="entry name" value="BAR_SNX8"/>
    <property type="match status" value="1"/>
</dbReference>
<evidence type="ECO:0000313" key="13">
    <source>
        <dbReference type="Proteomes" id="UP000187013"/>
    </source>
</evidence>
<dbReference type="Proteomes" id="UP000187013">
    <property type="component" value="Unassembled WGS sequence"/>
</dbReference>
<accession>A0A1Q2ZWX5</accession>
<dbReference type="AlphaFoldDB" id="A0A1Q2ZWX5"/>
<dbReference type="FunFam" id="3.30.1520.10:FF:000042">
    <property type="entry name" value="Sorting nexin mvp1"/>
    <property type="match status" value="1"/>
</dbReference>
<dbReference type="GO" id="GO:0005829">
    <property type="term" value="C:cytosol"/>
    <property type="evidence" value="ECO:0007669"/>
    <property type="project" value="GOC"/>
</dbReference>
<keyword evidence="7" id="KW-0653">Protein transport</keyword>
<proteinExistence type="inferred from homology"/>
<comment type="similarity">
    <text evidence="3">Belongs to the sorting nexin family.</text>
</comment>
<evidence type="ECO:0000256" key="4">
    <source>
        <dbReference type="ARBA" id="ARBA00014268"/>
    </source>
</evidence>
<evidence type="ECO:0000259" key="11">
    <source>
        <dbReference type="PROSITE" id="PS50195"/>
    </source>
</evidence>
<reference evidence="12 13" key="1">
    <citation type="submission" date="2016-08" db="EMBL/GenBank/DDBJ databases">
        <title>Draft genome sequence of allopolyploid Zygosaccharomyces rouxii.</title>
        <authorList>
            <person name="Watanabe J."/>
            <person name="Uehara K."/>
            <person name="Mogi Y."/>
            <person name="Tsukioka Y."/>
        </authorList>
    </citation>
    <scope>NUCLEOTIDE SEQUENCE [LARGE SCALE GENOMIC DNA]</scope>
    <source>
        <strain evidence="12 13">NBRC 110957</strain>
    </source>
</reference>
<dbReference type="PROSITE" id="PS50195">
    <property type="entry name" value="PX"/>
    <property type="match status" value="1"/>
</dbReference>
<gene>
    <name evidence="12" type="ORF">ZYGR_0I03060</name>
</gene>
<organism evidence="12 13">
    <name type="scientific">Zygosaccharomyces rouxii</name>
    <dbReference type="NCBI Taxonomy" id="4956"/>
    <lineage>
        <taxon>Eukaryota</taxon>
        <taxon>Fungi</taxon>
        <taxon>Dikarya</taxon>
        <taxon>Ascomycota</taxon>
        <taxon>Saccharomycotina</taxon>
        <taxon>Saccharomycetes</taxon>
        <taxon>Saccharomycetales</taxon>
        <taxon>Saccharomycetaceae</taxon>
        <taxon>Zygosaccharomyces</taxon>
    </lineage>
</organism>
<dbReference type="GO" id="GO:0032266">
    <property type="term" value="F:phosphatidylinositol-3-phosphate binding"/>
    <property type="evidence" value="ECO:0007669"/>
    <property type="project" value="TreeGrafter"/>
</dbReference>
<dbReference type="SUPFAM" id="SSF64268">
    <property type="entry name" value="PX domain"/>
    <property type="match status" value="1"/>
</dbReference>
<evidence type="ECO:0000313" key="12">
    <source>
        <dbReference type="EMBL" id="GAV48010.1"/>
    </source>
</evidence>
<evidence type="ECO:0000256" key="8">
    <source>
        <dbReference type="ARBA" id="ARBA00023136"/>
    </source>
</evidence>
<dbReference type="GO" id="GO:0042147">
    <property type="term" value="P:retrograde transport, endosome to Golgi"/>
    <property type="evidence" value="ECO:0007669"/>
    <property type="project" value="InterPro"/>
</dbReference>
<dbReference type="InterPro" id="IPR001683">
    <property type="entry name" value="PX_dom"/>
</dbReference>
<evidence type="ECO:0000256" key="10">
    <source>
        <dbReference type="SAM" id="MobiDB-lite"/>
    </source>
</evidence>
<dbReference type="PANTHER" id="PTHR47554">
    <property type="entry name" value="SORTING NEXIN MVP1"/>
    <property type="match status" value="1"/>
</dbReference>
<dbReference type="InterPro" id="IPR028662">
    <property type="entry name" value="SNX8/Mvp1"/>
</dbReference>
<feature type="region of interest" description="Disordered" evidence="10">
    <location>
        <begin position="23"/>
        <end position="43"/>
    </location>
</feature>
<feature type="compositionally biased region" description="Polar residues" evidence="10">
    <location>
        <begin position="74"/>
        <end position="85"/>
    </location>
</feature>
<dbReference type="SMART" id="SM00312">
    <property type="entry name" value="PX"/>
    <property type="match status" value="1"/>
</dbReference>
<dbReference type="InterPro" id="IPR045734">
    <property type="entry name" value="Snx8_BAR_dom"/>
</dbReference>